<dbReference type="PROSITE" id="PS50005">
    <property type="entry name" value="TPR"/>
    <property type="match status" value="2"/>
</dbReference>
<proteinExistence type="predicted"/>
<dbReference type="SUPFAM" id="SSF48452">
    <property type="entry name" value="TPR-like"/>
    <property type="match status" value="1"/>
</dbReference>
<dbReference type="AlphaFoldDB" id="A0A318UCZ0"/>
<keyword evidence="4" id="KW-0472">Membrane</keyword>
<dbReference type="InterPro" id="IPR050498">
    <property type="entry name" value="Ycf3"/>
</dbReference>
<sequence length="276" mass="31195">MIAYVTYTLLILFVISFLFTIVGLIAPKITLFWYKKNRTRRLSTLFYGLSSIFCIVLWIGAFVIAVVLEDSEPVVEAPKNPKVLLTDSLLKVAKAYSQSDQIDQARLNYDKIIGLKGLEKDSVLRVNLVSAYKGRGKIYKDIYQNQKALLDYENASKLEKNNISILLEIAELKFLTYDYKSSISVCDQVLKMDTANADALTQRSISKEFSNDFNAALLDINKALFIYPSRAGYYSTRGRIYAKLNDLDKACKDYHKASDLGANVARELKVCQKSGK</sequence>
<evidence type="ECO:0000256" key="2">
    <source>
        <dbReference type="ARBA" id="ARBA00022803"/>
    </source>
</evidence>
<dbReference type="GO" id="GO:0046813">
    <property type="term" value="P:receptor-mediated virion attachment to host cell"/>
    <property type="evidence" value="ECO:0007669"/>
    <property type="project" value="TreeGrafter"/>
</dbReference>
<evidence type="ECO:0000313" key="5">
    <source>
        <dbReference type="EMBL" id="PYF74081.1"/>
    </source>
</evidence>
<dbReference type="SMART" id="SM00028">
    <property type="entry name" value="TPR"/>
    <property type="match status" value="5"/>
</dbReference>
<dbReference type="PANTHER" id="PTHR44858:SF1">
    <property type="entry name" value="UDP-N-ACETYLGLUCOSAMINE--PEPTIDE N-ACETYLGLUCOSAMINYLTRANSFERASE SPINDLY-RELATED"/>
    <property type="match status" value="1"/>
</dbReference>
<protein>
    <submittedName>
        <fullName evidence="5">Uncharacterized protein</fullName>
    </submittedName>
</protein>
<feature type="transmembrane region" description="Helical" evidence="4">
    <location>
        <begin position="45"/>
        <end position="68"/>
    </location>
</feature>
<dbReference type="GO" id="GO:0009279">
    <property type="term" value="C:cell outer membrane"/>
    <property type="evidence" value="ECO:0007669"/>
    <property type="project" value="TreeGrafter"/>
</dbReference>
<dbReference type="EMBL" id="QKLU01000004">
    <property type="protein sequence ID" value="PYF74081.1"/>
    <property type="molecule type" value="Genomic_DNA"/>
</dbReference>
<dbReference type="Proteomes" id="UP000248198">
    <property type="component" value="Unassembled WGS sequence"/>
</dbReference>
<evidence type="ECO:0000256" key="3">
    <source>
        <dbReference type="PROSITE-ProRule" id="PRU00339"/>
    </source>
</evidence>
<evidence type="ECO:0000256" key="4">
    <source>
        <dbReference type="SAM" id="Phobius"/>
    </source>
</evidence>
<keyword evidence="2 3" id="KW-0802">TPR repeat</keyword>
<comment type="caution">
    <text evidence="5">The sequence shown here is derived from an EMBL/GenBank/DDBJ whole genome shotgun (WGS) entry which is preliminary data.</text>
</comment>
<dbReference type="RefSeq" id="WP_110831040.1">
    <property type="nucleotide sequence ID" value="NZ_QKLU01000004.1"/>
</dbReference>
<dbReference type="InterPro" id="IPR019734">
    <property type="entry name" value="TPR_rpt"/>
</dbReference>
<keyword evidence="6" id="KW-1185">Reference proteome</keyword>
<name>A0A318UCZ0_9SPHI</name>
<keyword evidence="4" id="KW-1133">Transmembrane helix</keyword>
<dbReference type="OrthoDB" id="712930at2"/>
<feature type="repeat" description="TPR" evidence="3">
    <location>
        <begin position="129"/>
        <end position="162"/>
    </location>
</feature>
<evidence type="ECO:0000313" key="6">
    <source>
        <dbReference type="Proteomes" id="UP000248198"/>
    </source>
</evidence>
<keyword evidence="4" id="KW-0812">Transmembrane</keyword>
<feature type="transmembrane region" description="Helical" evidence="4">
    <location>
        <begin position="6"/>
        <end position="33"/>
    </location>
</feature>
<dbReference type="InterPro" id="IPR011990">
    <property type="entry name" value="TPR-like_helical_dom_sf"/>
</dbReference>
<evidence type="ECO:0000256" key="1">
    <source>
        <dbReference type="ARBA" id="ARBA00022737"/>
    </source>
</evidence>
<organism evidence="5 6">
    <name type="scientific">Pedobacter nutrimenti</name>
    <dbReference type="NCBI Taxonomy" id="1241337"/>
    <lineage>
        <taxon>Bacteria</taxon>
        <taxon>Pseudomonadati</taxon>
        <taxon>Bacteroidota</taxon>
        <taxon>Sphingobacteriia</taxon>
        <taxon>Sphingobacteriales</taxon>
        <taxon>Sphingobacteriaceae</taxon>
        <taxon>Pedobacter</taxon>
    </lineage>
</organism>
<dbReference type="Gene3D" id="1.25.40.10">
    <property type="entry name" value="Tetratricopeptide repeat domain"/>
    <property type="match status" value="2"/>
</dbReference>
<keyword evidence="1" id="KW-0677">Repeat</keyword>
<feature type="repeat" description="TPR" evidence="3">
    <location>
        <begin position="231"/>
        <end position="264"/>
    </location>
</feature>
<accession>A0A318UCZ0</accession>
<gene>
    <name evidence="5" type="ORF">B0O44_104252</name>
</gene>
<reference evidence="5 6" key="1">
    <citation type="submission" date="2018-06" db="EMBL/GenBank/DDBJ databases">
        <title>Genomic Encyclopedia of Archaeal and Bacterial Type Strains, Phase II (KMG-II): from individual species to whole genera.</title>
        <authorList>
            <person name="Goeker M."/>
        </authorList>
    </citation>
    <scope>NUCLEOTIDE SEQUENCE [LARGE SCALE GENOMIC DNA]</scope>
    <source>
        <strain evidence="5 6">DSM 27372</strain>
    </source>
</reference>
<dbReference type="PANTHER" id="PTHR44858">
    <property type="entry name" value="TETRATRICOPEPTIDE REPEAT PROTEIN 6"/>
    <property type="match status" value="1"/>
</dbReference>